<feature type="non-terminal residue" evidence="15">
    <location>
        <position position="70"/>
    </location>
</feature>
<evidence type="ECO:0000313" key="15">
    <source>
        <dbReference type="EMBL" id="VUZ42010.1"/>
    </source>
</evidence>
<keyword evidence="4" id="KW-0107">Calcium channel</keyword>
<dbReference type="AlphaFoldDB" id="A0A564Y449"/>
<keyword evidence="10 13" id="KW-0472">Membrane</keyword>
<dbReference type="Gene3D" id="1.20.120.350">
    <property type="entry name" value="Voltage-gated potassium channels. Chain C"/>
    <property type="match status" value="1"/>
</dbReference>
<dbReference type="GO" id="GO:0045202">
    <property type="term" value="C:synapse"/>
    <property type="evidence" value="ECO:0007669"/>
    <property type="project" value="GOC"/>
</dbReference>
<dbReference type="GO" id="GO:0098703">
    <property type="term" value="P:calcium ion import across plasma membrane"/>
    <property type="evidence" value="ECO:0007669"/>
    <property type="project" value="TreeGrafter"/>
</dbReference>
<protein>
    <recommendedName>
        <fullName evidence="14">Ion transport domain-containing protein</fullName>
    </recommendedName>
</protein>
<organism evidence="15 16">
    <name type="scientific">Hymenolepis diminuta</name>
    <name type="common">Rat tapeworm</name>
    <dbReference type="NCBI Taxonomy" id="6216"/>
    <lineage>
        <taxon>Eukaryota</taxon>
        <taxon>Metazoa</taxon>
        <taxon>Spiralia</taxon>
        <taxon>Lophotrochozoa</taxon>
        <taxon>Platyhelminthes</taxon>
        <taxon>Cestoda</taxon>
        <taxon>Eucestoda</taxon>
        <taxon>Cyclophyllidea</taxon>
        <taxon>Hymenolepididae</taxon>
        <taxon>Hymenolepis</taxon>
    </lineage>
</organism>
<keyword evidence="2" id="KW-0813">Transport</keyword>
<dbReference type="EMBL" id="CABIJS010000077">
    <property type="protein sequence ID" value="VUZ42010.1"/>
    <property type="molecule type" value="Genomic_DNA"/>
</dbReference>
<evidence type="ECO:0000256" key="8">
    <source>
        <dbReference type="ARBA" id="ARBA00022989"/>
    </source>
</evidence>
<keyword evidence="7" id="KW-0851">Voltage-gated channel</keyword>
<dbReference type="GO" id="GO:0008331">
    <property type="term" value="F:high voltage-gated calcium channel activity"/>
    <property type="evidence" value="ECO:0007669"/>
    <property type="project" value="TreeGrafter"/>
</dbReference>
<evidence type="ECO:0000256" key="10">
    <source>
        <dbReference type="ARBA" id="ARBA00023136"/>
    </source>
</evidence>
<gene>
    <name evidence="15" type="ORF">WMSIL1_LOCUS2758</name>
</gene>
<dbReference type="PANTHER" id="PTHR45628:SF7">
    <property type="entry name" value="VOLTAGE-DEPENDENT CALCIUM CHANNEL TYPE A SUBUNIT ALPHA-1"/>
    <property type="match status" value="1"/>
</dbReference>
<dbReference type="GO" id="GO:0007268">
    <property type="term" value="P:chemical synaptic transmission"/>
    <property type="evidence" value="ECO:0007669"/>
    <property type="project" value="TreeGrafter"/>
</dbReference>
<keyword evidence="9" id="KW-0406">Ion transport</keyword>
<keyword evidence="12" id="KW-0407">Ion channel</keyword>
<name>A0A564Y449_HYMDI</name>
<feature type="non-terminal residue" evidence="15">
    <location>
        <position position="1"/>
    </location>
</feature>
<dbReference type="InterPro" id="IPR050599">
    <property type="entry name" value="VDCC_alpha-1_subunit"/>
</dbReference>
<accession>A0A564Y449</accession>
<keyword evidence="5 13" id="KW-0812">Transmembrane</keyword>
<evidence type="ECO:0000256" key="12">
    <source>
        <dbReference type="ARBA" id="ARBA00023303"/>
    </source>
</evidence>
<evidence type="ECO:0000256" key="5">
    <source>
        <dbReference type="ARBA" id="ARBA00022692"/>
    </source>
</evidence>
<dbReference type="Pfam" id="PF00520">
    <property type="entry name" value="Ion_trans"/>
    <property type="match status" value="1"/>
</dbReference>
<evidence type="ECO:0000256" key="1">
    <source>
        <dbReference type="ARBA" id="ARBA00004141"/>
    </source>
</evidence>
<keyword evidence="16" id="KW-1185">Reference proteome</keyword>
<evidence type="ECO:0000256" key="4">
    <source>
        <dbReference type="ARBA" id="ARBA00022673"/>
    </source>
</evidence>
<evidence type="ECO:0000259" key="14">
    <source>
        <dbReference type="Pfam" id="PF00520"/>
    </source>
</evidence>
<evidence type="ECO:0000256" key="3">
    <source>
        <dbReference type="ARBA" id="ARBA00022568"/>
    </source>
</evidence>
<comment type="subcellular location">
    <subcellularLocation>
        <location evidence="1">Membrane</location>
        <topology evidence="1">Multi-pass membrane protein</topology>
    </subcellularLocation>
</comment>
<dbReference type="GO" id="GO:0005891">
    <property type="term" value="C:voltage-gated calcium channel complex"/>
    <property type="evidence" value="ECO:0007669"/>
    <property type="project" value="TreeGrafter"/>
</dbReference>
<feature type="transmembrane region" description="Helical" evidence="13">
    <location>
        <begin position="12"/>
        <end position="32"/>
    </location>
</feature>
<dbReference type="PANTHER" id="PTHR45628">
    <property type="entry name" value="VOLTAGE-DEPENDENT CALCIUM CHANNEL TYPE A SUBUNIT ALPHA-1"/>
    <property type="match status" value="1"/>
</dbReference>
<sequence>LGFRLYFQSAFNIFDCVVITGSLLEIIIALFYPDTSFGISVLRALRLLRIFKVTRYWADLRNLVLSLLSS</sequence>
<dbReference type="Proteomes" id="UP000321570">
    <property type="component" value="Unassembled WGS sequence"/>
</dbReference>
<evidence type="ECO:0000256" key="11">
    <source>
        <dbReference type="ARBA" id="ARBA00023180"/>
    </source>
</evidence>
<feature type="domain" description="Ion transport" evidence="14">
    <location>
        <begin position="2"/>
        <end position="69"/>
    </location>
</feature>
<proteinExistence type="predicted"/>
<evidence type="ECO:0000256" key="9">
    <source>
        <dbReference type="ARBA" id="ARBA00023065"/>
    </source>
</evidence>
<reference evidence="15 16" key="1">
    <citation type="submission" date="2019-07" db="EMBL/GenBank/DDBJ databases">
        <authorList>
            <person name="Jastrzebski P J."/>
            <person name="Paukszto L."/>
            <person name="Jastrzebski P J."/>
        </authorList>
    </citation>
    <scope>NUCLEOTIDE SEQUENCE [LARGE SCALE GENOMIC DNA]</scope>
    <source>
        <strain evidence="15 16">WMS-il1</strain>
    </source>
</reference>
<evidence type="ECO:0000256" key="6">
    <source>
        <dbReference type="ARBA" id="ARBA00022837"/>
    </source>
</evidence>
<evidence type="ECO:0000256" key="13">
    <source>
        <dbReference type="SAM" id="Phobius"/>
    </source>
</evidence>
<evidence type="ECO:0000256" key="7">
    <source>
        <dbReference type="ARBA" id="ARBA00022882"/>
    </source>
</evidence>
<dbReference type="PRINTS" id="PR00169">
    <property type="entry name" value="KCHANNEL"/>
</dbReference>
<evidence type="ECO:0000313" key="16">
    <source>
        <dbReference type="Proteomes" id="UP000321570"/>
    </source>
</evidence>
<keyword evidence="8 13" id="KW-1133">Transmembrane helix</keyword>
<dbReference type="InterPro" id="IPR027359">
    <property type="entry name" value="Volt_channel_dom_sf"/>
</dbReference>
<keyword evidence="3" id="KW-0109">Calcium transport</keyword>
<keyword evidence="11" id="KW-0325">Glycoprotein</keyword>
<keyword evidence="6" id="KW-0106">Calcium</keyword>
<evidence type="ECO:0000256" key="2">
    <source>
        <dbReference type="ARBA" id="ARBA00022448"/>
    </source>
</evidence>
<dbReference type="InterPro" id="IPR005821">
    <property type="entry name" value="Ion_trans_dom"/>
</dbReference>
<dbReference type="SUPFAM" id="SSF81324">
    <property type="entry name" value="Voltage-gated potassium channels"/>
    <property type="match status" value="1"/>
</dbReference>